<proteinExistence type="predicted"/>
<feature type="domain" description="Methyltransferase type 11" evidence="1">
    <location>
        <begin position="249"/>
        <end position="293"/>
    </location>
</feature>
<reference evidence="2" key="1">
    <citation type="submission" date="2016-10" db="EMBL/GenBank/DDBJ databases">
        <title>Sequence of Gallionella enrichment culture.</title>
        <authorList>
            <person name="Poehlein A."/>
            <person name="Muehling M."/>
            <person name="Daniel R."/>
        </authorList>
    </citation>
    <scope>NUCLEOTIDE SEQUENCE</scope>
</reference>
<comment type="caution">
    <text evidence="2">The sequence shown here is derived from an EMBL/GenBank/DDBJ whole genome shotgun (WGS) entry which is preliminary data.</text>
</comment>
<name>A0A1J5T4W9_9ZZZZ</name>
<dbReference type="SUPFAM" id="SSF53335">
    <property type="entry name" value="S-adenosyl-L-methionine-dependent methyltransferases"/>
    <property type="match status" value="1"/>
</dbReference>
<gene>
    <name evidence="2" type="ORF">GALL_33880</name>
</gene>
<dbReference type="InterPro" id="IPR013216">
    <property type="entry name" value="Methyltransf_11"/>
</dbReference>
<evidence type="ECO:0000313" key="2">
    <source>
        <dbReference type="EMBL" id="OIR15887.1"/>
    </source>
</evidence>
<dbReference type="AlphaFoldDB" id="A0A1J5T4W9"/>
<dbReference type="InterPro" id="IPR019734">
    <property type="entry name" value="TPR_rpt"/>
</dbReference>
<evidence type="ECO:0000259" key="1">
    <source>
        <dbReference type="Pfam" id="PF08241"/>
    </source>
</evidence>
<dbReference type="Pfam" id="PF08241">
    <property type="entry name" value="Methyltransf_11"/>
    <property type="match status" value="1"/>
</dbReference>
<dbReference type="CDD" id="cd02440">
    <property type="entry name" value="AdoMet_MTases"/>
    <property type="match status" value="1"/>
</dbReference>
<protein>
    <recommendedName>
        <fullName evidence="1">Methyltransferase type 11 domain-containing protein</fullName>
    </recommendedName>
</protein>
<dbReference type="Pfam" id="PF13432">
    <property type="entry name" value="TPR_16"/>
    <property type="match status" value="1"/>
</dbReference>
<dbReference type="SUPFAM" id="SSF48452">
    <property type="entry name" value="TPR-like"/>
    <property type="match status" value="1"/>
</dbReference>
<dbReference type="EMBL" id="MLJW01000008">
    <property type="protein sequence ID" value="OIR15887.1"/>
    <property type="molecule type" value="Genomic_DNA"/>
</dbReference>
<dbReference type="Gene3D" id="3.40.50.150">
    <property type="entry name" value="Vaccinia Virus protein VP39"/>
    <property type="match status" value="1"/>
</dbReference>
<accession>A0A1J5T4W9</accession>
<dbReference type="PROSITE" id="PS50005">
    <property type="entry name" value="TPR"/>
    <property type="match status" value="1"/>
</dbReference>
<sequence length="377" mass="42403">MTIENENSLDEAQLQVIGQALLKALEHHQAGELQVAEKLYKAILQIQSRHQNANYNLGVLYLQVKQPAVALPFFTAALDADPTRGQYWLSYIDVLHQAGQIEVAREILALARQHGLGGDDVDALESSLSGEQAGANWQSPYYCPVCGSDQISFLPLPAFYLENARLHGFPHMENGEMLSLEKYTCNRCGASDRERIYALWVDQQLEKKTLSRFGKVMHFAPEAALSIKLKQLFIDYMTADFAMNTVDYKVDLQNLPFADESYDFFICSHVLEHVDSDDRAIKELYRITSTGGCGILVAPIVVGLEKTVEDSSVKDVVGRWRLYGQDDHVRLYAHDDYVNKIRSCGFSVAELGEEYFGENVFRSLGLTRTSILYVVSK</sequence>
<dbReference type="GO" id="GO:0008757">
    <property type="term" value="F:S-adenosylmethionine-dependent methyltransferase activity"/>
    <property type="evidence" value="ECO:0007669"/>
    <property type="project" value="InterPro"/>
</dbReference>
<organism evidence="2">
    <name type="scientific">mine drainage metagenome</name>
    <dbReference type="NCBI Taxonomy" id="410659"/>
    <lineage>
        <taxon>unclassified sequences</taxon>
        <taxon>metagenomes</taxon>
        <taxon>ecological metagenomes</taxon>
    </lineage>
</organism>
<dbReference type="InterPro" id="IPR011990">
    <property type="entry name" value="TPR-like_helical_dom_sf"/>
</dbReference>
<dbReference type="InterPro" id="IPR029063">
    <property type="entry name" value="SAM-dependent_MTases_sf"/>
</dbReference>
<dbReference type="Gene3D" id="1.25.40.10">
    <property type="entry name" value="Tetratricopeptide repeat domain"/>
    <property type="match status" value="1"/>
</dbReference>